<keyword evidence="5" id="KW-1185">Reference proteome</keyword>
<keyword evidence="3" id="KW-0732">Signal</keyword>
<organism evidence="4 5">
    <name type="scientific">Penicillium cf. viridicatum</name>
    <dbReference type="NCBI Taxonomy" id="2972119"/>
    <lineage>
        <taxon>Eukaryota</taxon>
        <taxon>Fungi</taxon>
        <taxon>Dikarya</taxon>
        <taxon>Ascomycota</taxon>
        <taxon>Pezizomycotina</taxon>
        <taxon>Eurotiomycetes</taxon>
        <taxon>Eurotiomycetidae</taxon>
        <taxon>Eurotiales</taxon>
        <taxon>Aspergillaceae</taxon>
        <taxon>Penicillium</taxon>
    </lineage>
</organism>
<feature type="compositionally biased region" description="Basic and acidic residues" evidence="1">
    <location>
        <begin position="120"/>
        <end position="130"/>
    </location>
</feature>
<evidence type="ECO:0000313" key="4">
    <source>
        <dbReference type="EMBL" id="KAJ5202711.1"/>
    </source>
</evidence>
<dbReference type="Proteomes" id="UP001150942">
    <property type="component" value="Unassembled WGS sequence"/>
</dbReference>
<sequence>MWLASLSGDFIFVVFYGVLVDVSLVAHEEKNHRDLIYRREACPYGRPIDVFDYQGKKRSYDHTMDKYLEDDAILDIDSILGIEHDEPVLSTIPQRTVSTEIPEGLEKRKTTAARPMSEASKGKHREEVRKWSQRRTPTGEEKSGAGIPLTVERVAMKLPIAFCLEI</sequence>
<dbReference type="OrthoDB" id="4509327at2759"/>
<keyword evidence="2" id="KW-1133">Transmembrane helix</keyword>
<evidence type="ECO:0000313" key="5">
    <source>
        <dbReference type="Proteomes" id="UP001150942"/>
    </source>
</evidence>
<keyword evidence="2" id="KW-0812">Transmembrane</keyword>
<dbReference type="AlphaFoldDB" id="A0A9W9MJV8"/>
<gene>
    <name evidence="4" type="ORF">N7449_004790</name>
</gene>
<evidence type="ECO:0000256" key="3">
    <source>
        <dbReference type="SAM" id="SignalP"/>
    </source>
</evidence>
<feature type="signal peptide" evidence="3">
    <location>
        <begin position="1"/>
        <end position="17"/>
    </location>
</feature>
<name>A0A9W9MJV8_9EURO</name>
<keyword evidence="2" id="KW-0472">Membrane</keyword>
<evidence type="ECO:0000256" key="2">
    <source>
        <dbReference type="SAM" id="Phobius"/>
    </source>
</evidence>
<feature type="chain" id="PRO_5040799800" evidence="3">
    <location>
        <begin position="18"/>
        <end position="166"/>
    </location>
</feature>
<feature type="region of interest" description="Disordered" evidence="1">
    <location>
        <begin position="107"/>
        <end position="144"/>
    </location>
</feature>
<feature type="transmembrane region" description="Helical" evidence="2">
    <location>
        <begin position="6"/>
        <end position="26"/>
    </location>
</feature>
<dbReference type="EMBL" id="JAPQKQ010000003">
    <property type="protein sequence ID" value="KAJ5202711.1"/>
    <property type="molecule type" value="Genomic_DNA"/>
</dbReference>
<accession>A0A9W9MJV8</accession>
<comment type="caution">
    <text evidence="4">The sequence shown here is derived from an EMBL/GenBank/DDBJ whole genome shotgun (WGS) entry which is preliminary data.</text>
</comment>
<reference evidence="4" key="2">
    <citation type="journal article" date="2023" name="IMA Fungus">
        <title>Comparative genomic study of the Penicillium genus elucidates a diverse pangenome and 15 lateral gene transfer events.</title>
        <authorList>
            <person name="Petersen C."/>
            <person name="Sorensen T."/>
            <person name="Nielsen M.R."/>
            <person name="Sondergaard T.E."/>
            <person name="Sorensen J.L."/>
            <person name="Fitzpatrick D.A."/>
            <person name="Frisvad J.C."/>
            <person name="Nielsen K.L."/>
        </authorList>
    </citation>
    <scope>NUCLEOTIDE SEQUENCE</scope>
    <source>
        <strain evidence="4">IBT 20477</strain>
    </source>
</reference>
<reference evidence="4" key="1">
    <citation type="submission" date="2022-11" db="EMBL/GenBank/DDBJ databases">
        <authorList>
            <person name="Petersen C."/>
        </authorList>
    </citation>
    <scope>NUCLEOTIDE SEQUENCE</scope>
    <source>
        <strain evidence="4">IBT 20477</strain>
    </source>
</reference>
<evidence type="ECO:0000256" key="1">
    <source>
        <dbReference type="SAM" id="MobiDB-lite"/>
    </source>
</evidence>
<proteinExistence type="predicted"/>
<protein>
    <submittedName>
        <fullName evidence="4">Uncharacterized protein</fullName>
    </submittedName>
</protein>